<dbReference type="Pfam" id="PF03709">
    <property type="entry name" value="OKR_DC_1_N"/>
    <property type="match status" value="1"/>
</dbReference>
<dbReference type="Gene3D" id="3.90.1150.10">
    <property type="entry name" value="Aspartate Aminotransferase, domain 1"/>
    <property type="match status" value="1"/>
</dbReference>
<dbReference type="GO" id="GO:0006527">
    <property type="term" value="P:L-arginine catabolic process"/>
    <property type="evidence" value="ECO:0007669"/>
    <property type="project" value="TreeGrafter"/>
</dbReference>
<evidence type="ECO:0000256" key="2">
    <source>
        <dbReference type="ARBA" id="ARBA00022793"/>
    </source>
</evidence>
<dbReference type="SUPFAM" id="SSF55904">
    <property type="entry name" value="Ornithine decarboxylase C-terminal domain"/>
    <property type="match status" value="1"/>
</dbReference>
<dbReference type="RefSeq" id="WP_090538464.1">
    <property type="nucleotide sequence ID" value="NZ_FOYD01000004.1"/>
</dbReference>
<dbReference type="InterPro" id="IPR011193">
    <property type="entry name" value="Orn/lys/arg_de-COase"/>
</dbReference>
<dbReference type="Gene3D" id="3.40.50.2300">
    <property type="match status" value="1"/>
</dbReference>
<dbReference type="Gene3D" id="3.40.640.10">
    <property type="entry name" value="Type I PLP-dependent aspartate aminotransferase-like (Major domain)"/>
    <property type="match status" value="1"/>
</dbReference>
<reference evidence="7 8" key="1">
    <citation type="submission" date="2016-10" db="EMBL/GenBank/DDBJ databases">
        <authorList>
            <person name="de Groot N.N."/>
        </authorList>
    </citation>
    <scope>NUCLEOTIDE SEQUENCE [LARGE SCALE GENOMIC DNA]</scope>
    <source>
        <strain evidence="7 8">JCM 18415</strain>
    </source>
</reference>
<name>A0A1I6BGW7_9GAMM</name>
<evidence type="ECO:0000256" key="4">
    <source>
        <dbReference type="ARBA" id="ARBA00023239"/>
    </source>
</evidence>
<protein>
    <submittedName>
        <fullName evidence="7">Arginine decarboxylase</fullName>
    </submittedName>
</protein>
<evidence type="ECO:0000256" key="1">
    <source>
        <dbReference type="ARBA" id="ARBA00010671"/>
    </source>
</evidence>
<evidence type="ECO:0000313" key="7">
    <source>
        <dbReference type="EMBL" id="SFQ80178.1"/>
    </source>
</evidence>
<dbReference type="GO" id="GO:0008792">
    <property type="term" value="F:arginine decarboxylase activity"/>
    <property type="evidence" value="ECO:0007669"/>
    <property type="project" value="TreeGrafter"/>
</dbReference>
<dbReference type="GO" id="GO:0030170">
    <property type="term" value="F:pyridoxal phosphate binding"/>
    <property type="evidence" value="ECO:0007669"/>
    <property type="project" value="TreeGrafter"/>
</dbReference>
<keyword evidence="2" id="KW-0210">Decarboxylase</keyword>
<dbReference type="Pfam" id="PF03711">
    <property type="entry name" value="OKR_DC_1_C"/>
    <property type="match status" value="1"/>
</dbReference>
<organism evidence="7 8">
    <name type="scientific">Halopseudomonas formosensis</name>
    <dbReference type="NCBI Taxonomy" id="1002526"/>
    <lineage>
        <taxon>Bacteria</taxon>
        <taxon>Pseudomonadati</taxon>
        <taxon>Pseudomonadota</taxon>
        <taxon>Gammaproteobacteria</taxon>
        <taxon>Pseudomonadales</taxon>
        <taxon>Pseudomonadaceae</taxon>
        <taxon>Halopseudomonas</taxon>
    </lineage>
</organism>
<dbReference type="InterPro" id="IPR005308">
    <property type="entry name" value="OKR_de-COase_N"/>
</dbReference>
<dbReference type="Proteomes" id="UP000242815">
    <property type="component" value="Unassembled WGS sequence"/>
</dbReference>
<dbReference type="InterPro" id="IPR036633">
    <property type="entry name" value="Prn/Lys/Arg_de-COase_C_sf"/>
</dbReference>
<feature type="modified residue" description="N6-(pyridoxal phosphate)lysine" evidence="5">
    <location>
        <position position="394"/>
    </location>
</feature>
<keyword evidence="4" id="KW-0456">Lyase</keyword>
<dbReference type="InterPro" id="IPR000310">
    <property type="entry name" value="Orn/Lys/Arg_deCO2ase_major_dom"/>
</dbReference>
<dbReference type="InterPro" id="IPR015422">
    <property type="entry name" value="PyrdxlP-dep_Trfase_small"/>
</dbReference>
<dbReference type="GO" id="GO:0005829">
    <property type="term" value="C:cytosol"/>
    <property type="evidence" value="ECO:0007669"/>
    <property type="project" value="TreeGrafter"/>
</dbReference>
<feature type="domain" description="Orn/Lys/Arg decarboxylases family 1 pyridoxal-P attachment site" evidence="6">
    <location>
        <begin position="389"/>
        <end position="403"/>
    </location>
</feature>
<evidence type="ECO:0000256" key="5">
    <source>
        <dbReference type="PIRSR" id="PIRSR009393-1"/>
    </source>
</evidence>
<comment type="similarity">
    <text evidence="1">Belongs to the Orn/Lys/Arg decarboxylase class-I family.</text>
</comment>
<dbReference type="AlphaFoldDB" id="A0A1I6BGW7"/>
<evidence type="ECO:0000313" key="8">
    <source>
        <dbReference type="Proteomes" id="UP000242815"/>
    </source>
</evidence>
<dbReference type="OrthoDB" id="9761189at2"/>
<dbReference type="PANTHER" id="PTHR45229:SF3">
    <property type="entry name" value="BIODEGRADATIVE ARGININE DECARBOXYLASE"/>
    <property type="match status" value="1"/>
</dbReference>
<accession>A0A1I6BGW7</accession>
<evidence type="ECO:0000259" key="6">
    <source>
        <dbReference type="PROSITE" id="PS00703"/>
    </source>
</evidence>
<dbReference type="CDD" id="cd00615">
    <property type="entry name" value="Orn_deC_like"/>
    <property type="match status" value="1"/>
</dbReference>
<dbReference type="InterPro" id="IPR015421">
    <property type="entry name" value="PyrdxlP-dep_Trfase_major"/>
</dbReference>
<dbReference type="PIRSF" id="PIRSF009393">
    <property type="entry name" value="Orn_decarb"/>
    <property type="match status" value="1"/>
</dbReference>
<dbReference type="InterPro" id="IPR008286">
    <property type="entry name" value="Prn/Lys/Arg_de-COase_C"/>
</dbReference>
<dbReference type="PROSITE" id="PS00703">
    <property type="entry name" value="OKR_DC_1"/>
    <property type="match status" value="1"/>
</dbReference>
<evidence type="ECO:0000256" key="3">
    <source>
        <dbReference type="ARBA" id="ARBA00022898"/>
    </source>
</evidence>
<dbReference type="Pfam" id="PF01276">
    <property type="entry name" value="OKR_DC_1"/>
    <property type="match status" value="1"/>
</dbReference>
<dbReference type="Gene3D" id="3.90.100.10">
    <property type="entry name" value="Orn/Lys/Arg decarboxylase, C-terminal domain"/>
    <property type="match status" value="1"/>
</dbReference>
<proteinExistence type="inferred from homology"/>
<dbReference type="PANTHER" id="PTHR45229">
    <property type="entry name" value="CONSTITUTIVE ORNITHINE DECARBOXYLASE"/>
    <property type="match status" value="1"/>
</dbReference>
<dbReference type="STRING" id="1002526.SAMN05216578_10436"/>
<keyword evidence="3 5" id="KW-0663">Pyridoxal phosphate</keyword>
<sequence>MFKHLHFPILVINSDIDRNNVAGQQLAELFKALEQEGFEVLATASLEEGRLVAEAHRGLSCILFTPENHPDGDLGPERRLFDAAHSRSPELPIMALSTTQALDTQLLGRLRDLHQLRGIIYLFEDTMPFIAGQIARTARTYLSQLLPPFFKALLTYTGRASYSWHSPGHGGGVAFRKSPVGRAFHDFFGENTLRSDLSVSVPGLGSLLDHNGPIAEAEANTARTFGADHSFYVINGTSTANKIIWHAFVTRDDVVLVDRNCHKSILHAITMTGAIPVYLTGSRNDYGIIGPISLDSFSPQSLRQRLAEHPLLQGRTPRIRLAVLTNSTYDGLCYNAELIKDELEDAVDILHFDEAWYGYAAFHEFYAGRHGMGSKRGFERARHPLVFATQSPHKVLAALSQASIILAENSVEQQLDVGRFNEAFMMHTSTSPHYGIIASIDVATGMMAGEPGRSLVQETLDEALSFRRAMQQTAERLDEDEWWFDVWEPEQALDSEQLVASDWTLDSGADWHGFGDTADDYALLDPIKVTLLTPGVEEQGRLGRTGIPAAIVTRFLAERGLVVEKTGLYSFLILFSLGITKGKWSTLVAELQEFKRLYDSNAPLELTLPVIARTGHYPDMGLRDLCNQLHHFYKQQHMVRILRQIYTQLPEIVLRPADAYQKMVRGQVEMVPIDQLGGRISAVMLVPYPPGIPVIMPGERFSQDNSAIADYLKIALDQDRQFPGFESDIHGLRPVVQEDGSVRLFVDCLVEPNAGS</sequence>
<gene>
    <name evidence="7" type="ORF">SAMN05216578_10436</name>
</gene>
<dbReference type="SUPFAM" id="SSF53383">
    <property type="entry name" value="PLP-dependent transferases"/>
    <property type="match status" value="1"/>
</dbReference>
<dbReference type="EMBL" id="FOYD01000004">
    <property type="protein sequence ID" value="SFQ80178.1"/>
    <property type="molecule type" value="Genomic_DNA"/>
</dbReference>
<dbReference type="FunFam" id="3.40.640.10:FF:000008">
    <property type="entry name" value="Lysine decarboxylase, inducible"/>
    <property type="match status" value="1"/>
</dbReference>
<dbReference type="InterPro" id="IPR015424">
    <property type="entry name" value="PyrdxlP-dep_Trfase"/>
</dbReference>